<accession>A0A9Q1AS91</accession>
<reference evidence="1" key="1">
    <citation type="journal article" date="2023" name="DNA Res.">
        <title>Chromosome-level genome assembly of Phrynocephalus forsythii using third-generation DNA sequencing and Hi-C analysis.</title>
        <authorList>
            <person name="Qi Y."/>
            <person name="Zhao W."/>
            <person name="Zhao Y."/>
            <person name="Niu C."/>
            <person name="Cao S."/>
            <person name="Zhang Y."/>
        </authorList>
    </citation>
    <scope>NUCLEOTIDE SEQUENCE</scope>
    <source>
        <tissue evidence="1">Muscle</tissue>
    </source>
</reference>
<organism evidence="1 2">
    <name type="scientific">Phrynocephalus forsythii</name>
    <dbReference type="NCBI Taxonomy" id="171643"/>
    <lineage>
        <taxon>Eukaryota</taxon>
        <taxon>Metazoa</taxon>
        <taxon>Chordata</taxon>
        <taxon>Craniata</taxon>
        <taxon>Vertebrata</taxon>
        <taxon>Euteleostomi</taxon>
        <taxon>Lepidosauria</taxon>
        <taxon>Squamata</taxon>
        <taxon>Bifurcata</taxon>
        <taxon>Unidentata</taxon>
        <taxon>Episquamata</taxon>
        <taxon>Toxicofera</taxon>
        <taxon>Iguania</taxon>
        <taxon>Acrodonta</taxon>
        <taxon>Agamidae</taxon>
        <taxon>Agaminae</taxon>
        <taxon>Phrynocephalus</taxon>
    </lineage>
</organism>
<sequence>MFGCDRVSKTQQQMLRSYLRFSIALAIRHKSKVHFGNQELTKETKCRQGDQGSHPDEVLLHLKEFEGTSEHLRS</sequence>
<evidence type="ECO:0000313" key="1">
    <source>
        <dbReference type="EMBL" id="KAJ7307415.1"/>
    </source>
</evidence>
<comment type="caution">
    <text evidence="1">The sequence shown here is derived from an EMBL/GenBank/DDBJ whole genome shotgun (WGS) entry which is preliminary data.</text>
</comment>
<dbReference type="Proteomes" id="UP001142489">
    <property type="component" value="Unassembled WGS sequence"/>
</dbReference>
<keyword evidence="2" id="KW-1185">Reference proteome</keyword>
<dbReference type="AlphaFoldDB" id="A0A9Q1AS91"/>
<name>A0A9Q1AS91_9SAUR</name>
<dbReference type="EMBL" id="JAPFRF010000019">
    <property type="protein sequence ID" value="KAJ7307415.1"/>
    <property type="molecule type" value="Genomic_DNA"/>
</dbReference>
<evidence type="ECO:0000313" key="2">
    <source>
        <dbReference type="Proteomes" id="UP001142489"/>
    </source>
</evidence>
<protein>
    <submittedName>
        <fullName evidence="1">Uncharacterized protein</fullName>
    </submittedName>
</protein>
<proteinExistence type="predicted"/>
<gene>
    <name evidence="1" type="ORF">JRQ81_009432</name>
</gene>